<dbReference type="AlphaFoldDB" id="A0A165GUY5"/>
<accession>A0A165GUY5</accession>
<gene>
    <name evidence="2" type="ORF">LAESUDRAFT_721239</name>
</gene>
<proteinExistence type="predicted"/>
<keyword evidence="1" id="KW-0812">Transmembrane</keyword>
<dbReference type="RefSeq" id="XP_040768588.1">
    <property type="nucleotide sequence ID" value="XM_040907978.1"/>
</dbReference>
<evidence type="ECO:0000313" key="3">
    <source>
        <dbReference type="Proteomes" id="UP000076871"/>
    </source>
</evidence>
<reference evidence="2 3" key="1">
    <citation type="journal article" date="2016" name="Mol. Biol. Evol.">
        <title>Comparative Genomics of Early-Diverging Mushroom-Forming Fungi Provides Insights into the Origins of Lignocellulose Decay Capabilities.</title>
        <authorList>
            <person name="Nagy L.G."/>
            <person name="Riley R."/>
            <person name="Tritt A."/>
            <person name="Adam C."/>
            <person name="Daum C."/>
            <person name="Floudas D."/>
            <person name="Sun H."/>
            <person name="Yadav J.S."/>
            <person name="Pangilinan J."/>
            <person name="Larsson K.H."/>
            <person name="Matsuura K."/>
            <person name="Barry K."/>
            <person name="Labutti K."/>
            <person name="Kuo R."/>
            <person name="Ohm R.A."/>
            <person name="Bhattacharya S.S."/>
            <person name="Shirouzu T."/>
            <person name="Yoshinaga Y."/>
            <person name="Martin F.M."/>
            <person name="Grigoriev I.V."/>
            <person name="Hibbett D.S."/>
        </authorList>
    </citation>
    <scope>NUCLEOTIDE SEQUENCE [LARGE SCALE GENOMIC DNA]</scope>
    <source>
        <strain evidence="2 3">93-53</strain>
    </source>
</reference>
<dbReference type="EMBL" id="KV427608">
    <property type="protein sequence ID" value="KZT10848.1"/>
    <property type="molecule type" value="Genomic_DNA"/>
</dbReference>
<feature type="transmembrane region" description="Helical" evidence="1">
    <location>
        <begin position="33"/>
        <end position="53"/>
    </location>
</feature>
<keyword evidence="1" id="KW-1133">Transmembrane helix</keyword>
<dbReference type="InParanoid" id="A0A165GUY5"/>
<sequence>MKVKLSGGPLYLSEQKSIRHTSKPWPYVVCDQIFLAIVILQLNLFLVCVASPISELSSSRSVRFTEL</sequence>
<dbReference type="Proteomes" id="UP000076871">
    <property type="component" value="Unassembled WGS sequence"/>
</dbReference>
<name>A0A165GUY5_9APHY</name>
<keyword evidence="1" id="KW-0472">Membrane</keyword>
<keyword evidence="3" id="KW-1185">Reference proteome</keyword>
<dbReference type="GeneID" id="63825007"/>
<protein>
    <submittedName>
        <fullName evidence="2">Uncharacterized protein</fullName>
    </submittedName>
</protein>
<evidence type="ECO:0000313" key="2">
    <source>
        <dbReference type="EMBL" id="KZT10848.1"/>
    </source>
</evidence>
<evidence type="ECO:0000256" key="1">
    <source>
        <dbReference type="SAM" id="Phobius"/>
    </source>
</evidence>
<organism evidence="2 3">
    <name type="scientific">Laetiporus sulphureus 93-53</name>
    <dbReference type="NCBI Taxonomy" id="1314785"/>
    <lineage>
        <taxon>Eukaryota</taxon>
        <taxon>Fungi</taxon>
        <taxon>Dikarya</taxon>
        <taxon>Basidiomycota</taxon>
        <taxon>Agaricomycotina</taxon>
        <taxon>Agaricomycetes</taxon>
        <taxon>Polyporales</taxon>
        <taxon>Laetiporus</taxon>
    </lineage>
</organism>